<dbReference type="EMBL" id="MCFE01000404">
    <property type="protein sequence ID" value="ORX90033.1"/>
    <property type="molecule type" value="Genomic_DNA"/>
</dbReference>
<evidence type="ECO:0000313" key="2">
    <source>
        <dbReference type="EMBL" id="ORX90033.1"/>
    </source>
</evidence>
<dbReference type="PROSITE" id="PS51257">
    <property type="entry name" value="PROKAR_LIPOPROTEIN"/>
    <property type="match status" value="1"/>
</dbReference>
<dbReference type="Proteomes" id="UP000193498">
    <property type="component" value="Unassembled WGS sequence"/>
</dbReference>
<sequence>MKFFSLLTLTSLLLTGTYGCERDCKVAMDQEFSLRYRPVVVETLTSFEEELVTALSSKANDEPRLKSAVSRAVGKLHEEVSSDLSNIMHHGIFDKFHARCQRTDLEGCPNYYCPEVCGSPGSIIFYLQDVLERTRAGVIDKIKILTEVDGDFARNLSLEASSIDSNSREVEAIVRLQLTEFHRTVDGICEAGCFDVWTPGLISKLQEFD</sequence>
<keyword evidence="3" id="KW-1185">Reference proteome</keyword>
<organism evidence="2 3">
    <name type="scientific">Basidiobolus meristosporus CBS 931.73</name>
    <dbReference type="NCBI Taxonomy" id="1314790"/>
    <lineage>
        <taxon>Eukaryota</taxon>
        <taxon>Fungi</taxon>
        <taxon>Fungi incertae sedis</taxon>
        <taxon>Zoopagomycota</taxon>
        <taxon>Entomophthoromycotina</taxon>
        <taxon>Basidiobolomycetes</taxon>
        <taxon>Basidiobolales</taxon>
        <taxon>Basidiobolaceae</taxon>
        <taxon>Basidiobolus</taxon>
    </lineage>
</organism>
<feature type="signal peptide" evidence="1">
    <location>
        <begin position="1"/>
        <end position="19"/>
    </location>
</feature>
<dbReference type="AlphaFoldDB" id="A0A1Y1XWC5"/>
<dbReference type="OrthoDB" id="3255642at2759"/>
<accession>A0A1Y1XWC5</accession>
<keyword evidence="1" id="KW-0732">Signal</keyword>
<dbReference type="InParanoid" id="A0A1Y1XWC5"/>
<reference evidence="2 3" key="1">
    <citation type="submission" date="2016-07" db="EMBL/GenBank/DDBJ databases">
        <title>Pervasive Adenine N6-methylation of Active Genes in Fungi.</title>
        <authorList>
            <consortium name="DOE Joint Genome Institute"/>
            <person name="Mondo S.J."/>
            <person name="Dannebaum R.O."/>
            <person name="Kuo R.C."/>
            <person name="Labutti K."/>
            <person name="Haridas S."/>
            <person name="Kuo A."/>
            <person name="Salamov A."/>
            <person name="Ahrendt S.R."/>
            <person name="Lipzen A."/>
            <person name="Sullivan W."/>
            <person name="Andreopoulos W.B."/>
            <person name="Clum A."/>
            <person name="Lindquist E."/>
            <person name="Daum C."/>
            <person name="Ramamoorthy G.K."/>
            <person name="Gryganskyi A."/>
            <person name="Culley D."/>
            <person name="Magnuson J.K."/>
            <person name="James T.Y."/>
            <person name="O'Malley M.A."/>
            <person name="Stajich J.E."/>
            <person name="Spatafora J.W."/>
            <person name="Visel A."/>
            <person name="Grigoriev I.V."/>
        </authorList>
    </citation>
    <scope>NUCLEOTIDE SEQUENCE [LARGE SCALE GENOMIC DNA]</scope>
    <source>
        <strain evidence="2 3">CBS 931.73</strain>
    </source>
</reference>
<protein>
    <submittedName>
        <fullName evidence="2">Uncharacterized protein</fullName>
    </submittedName>
</protein>
<evidence type="ECO:0000313" key="3">
    <source>
        <dbReference type="Proteomes" id="UP000193498"/>
    </source>
</evidence>
<dbReference type="STRING" id="1314790.A0A1Y1XWC5"/>
<comment type="caution">
    <text evidence="2">The sequence shown here is derived from an EMBL/GenBank/DDBJ whole genome shotgun (WGS) entry which is preliminary data.</text>
</comment>
<name>A0A1Y1XWC5_9FUNG</name>
<feature type="chain" id="PRO_5013367791" evidence="1">
    <location>
        <begin position="20"/>
        <end position="209"/>
    </location>
</feature>
<proteinExistence type="predicted"/>
<evidence type="ECO:0000256" key="1">
    <source>
        <dbReference type="SAM" id="SignalP"/>
    </source>
</evidence>
<gene>
    <name evidence="2" type="ORF">K493DRAFT_305273</name>
</gene>